<feature type="chain" id="PRO_5022957514" description="HmuY protein" evidence="1">
    <location>
        <begin position="23"/>
        <end position="255"/>
    </location>
</feature>
<dbReference type="RefSeq" id="WP_148918910.1">
    <property type="nucleotide sequence ID" value="NZ_VTAV01000004.1"/>
</dbReference>
<sequence>MKNYNYLAFNLHLLLICAACFSCSKNDDPQPDRDPTPDEEFYYKLHRVENLAMETDDDNPTEAKSAVYFNLATQQEVPNAQAKTMRWDLSFSGLYNSFIGGNNGTNATNFGYGGAGKGGILILEKPFDEVTEVPDGAQFKLGSGVIGTDDAGAFSEGIGWYLYDFGGTILGNGTTEKTHVAYALGASVTTNDGTVIPARTIILKTPRGDIAKIKMISCYKDVFTADKWFKDTPHMYFTFEYLVIPAGSKHFEIKP</sequence>
<evidence type="ECO:0000256" key="1">
    <source>
        <dbReference type="SAM" id="SignalP"/>
    </source>
</evidence>
<comment type="caution">
    <text evidence="2">The sequence shown here is derived from an EMBL/GenBank/DDBJ whole genome shotgun (WGS) entry which is preliminary data.</text>
</comment>
<dbReference type="EMBL" id="VTAV01000004">
    <property type="protein sequence ID" value="TYR36658.1"/>
    <property type="molecule type" value="Genomic_DNA"/>
</dbReference>
<accession>A0A5D4H7J5</accession>
<gene>
    <name evidence="2" type="ORF">FXV77_09150</name>
</gene>
<evidence type="ECO:0000313" key="3">
    <source>
        <dbReference type="Proteomes" id="UP000322362"/>
    </source>
</evidence>
<name>A0A5D4H7J5_9SPHI</name>
<dbReference type="Pfam" id="PF14064">
    <property type="entry name" value="HmuY"/>
    <property type="match status" value="1"/>
</dbReference>
<reference evidence="2 3" key="1">
    <citation type="submission" date="2019-08" db="EMBL/GenBank/DDBJ databases">
        <title>Phlebobacter frassis gen. nov. sp. nov., a new member of family Sphingobacteriaceae isolated from sand fly rearing media.</title>
        <authorList>
            <person name="Kakumanu M.L."/>
            <person name="Marayati B.F."/>
            <person name="Wada-Katsumata A."/>
            <person name="Wasserberg G."/>
            <person name="Schal C."/>
            <person name="Apperson C.S."/>
            <person name="Ponnusamy L."/>
        </authorList>
    </citation>
    <scope>NUCLEOTIDE SEQUENCE [LARGE SCALE GENOMIC DNA]</scope>
    <source>
        <strain evidence="2 3">SSI9</strain>
    </source>
</reference>
<evidence type="ECO:0008006" key="4">
    <source>
        <dbReference type="Google" id="ProtNLM"/>
    </source>
</evidence>
<protein>
    <recommendedName>
        <fullName evidence="4">HmuY protein</fullName>
    </recommendedName>
</protein>
<keyword evidence="1" id="KW-0732">Signal</keyword>
<dbReference type="Proteomes" id="UP000322362">
    <property type="component" value="Unassembled WGS sequence"/>
</dbReference>
<dbReference type="CDD" id="cd12105">
    <property type="entry name" value="HmuY"/>
    <property type="match status" value="1"/>
</dbReference>
<evidence type="ECO:0000313" key="2">
    <source>
        <dbReference type="EMBL" id="TYR36658.1"/>
    </source>
</evidence>
<proteinExistence type="predicted"/>
<dbReference type="AlphaFoldDB" id="A0A5D4H7J5"/>
<feature type="signal peptide" evidence="1">
    <location>
        <begin position="1"/>
        <end position="22"/>
    </location>
</feature>
<keyword evidence="3" id="KW-1185">Reference proteome</keyword>
<dbReference type="InterPro" id="IPR025921">
    <property type="entry name" value="HmuY"/>
</dbReference>
<organism evidence="2 3">
    <name type="scientific">Sphingobacterium phlebotomi</name>
    <dbReference type="NCBI Taxonomy" id="2605433"/>
    <lineage>
        <taxon>Bacteria</taxon>
        <taxon>Pseudomonadati</taxon>
        <taxon>Bacteroidota</taxon>
        <taxon>Sphingobacteriia</taxon>
        <taxon>Sphingobacteriales</taxon>
        <taxon>Sphingobacteriaceae</taxon>
        <taxon>Sphingobacterium</taxon>
    </lineage>
</organism>